<evidence type="ECO:0000313" key="8">
    <source>
        <dbReference type="Proteomes" id="UP001237642"/>
    </source>
</evidence>
<sequence length="356" mass="40450">MRMDSLRETLARETEQVNLELSRLDSERREINLDREKRDREWAELNNSIEELKVQRQKLEKQRELMRADKEEILVQIERLKQMEDLKVVPDRLAITDILQSDIQPSKKVSARRSLKQQTGIVDTDCRAENNGNASPGKGSVIISPPISTPFSWLKRCASSLLEQKVSNKKMRHSEDIVDPSTISARLDAPEDEHAVKSVNQTSVHAKETTVYIDKIITIREVTSFNDGRIIGNSQKYPYWNRSLGADHFMLACHDWGPKISFAIPNLYNSSIRALCNANTSERFNPYRDVSIPEVDLPGGTTDGLVRFALVVVDSATALYRTDFSGRGELSARPMHIGKFLRSLQKLADEVVSIPY</sequence>
<organism evidence="7 8">
    <name type="scientific">Heracleum sosnowskyi</name>
    <dbReference type="NCBI Taxonomy" id="360622"/>
    <lineage>
        <taxon>Eukaryota</taxon>
        <taxon>Viridiplantae</taxon>
        <taxon>Streptophyta</taxon>
        <taxon>Embryophyta</taxon>
        <taxon>Tracheophyta</taxon>
        <taxon>Spermatophyta</taxon>
        <taxon>Magnoliopsida</taxon>
        <taxon>eudicotyledons</taxon>
        <taxon>Gunneridae</taxon>
        <taxon>Pentapetalae</taxon>
        <taxon>asterids</taxon>
        <taxon>campanulids</taxon>
        <taxon>Apiales</taxon>
        <taxon>Apiaceae</taxon>
        <taxon>Apioideae</taxon>
        <taxon>apioid superclade</taxon>
        <taxon>Tordylieae</taxon>
        <taxon>Tordyliinae</taxon>
        <taxon>Heracleum</taxon>
    </lineage>
</organism>
<protein>
    <submittedName>
        <fullName evidence="7">Nuclear matrix constituent protein 2</fullName>
    </submittedName>
</protein>
<reference evidence="7" key="1">
    <citation type="submission" date="2023-02" db="EMBL/GenBank/DDBJ databases">
        <title>Genome of toxic invasive species Heracleum sosnowskyi carries increased number of genes despite the absence of recent whole-genome duplications.</title>
        <authorList>
            <person name="Schelkunov M."/>
            <person name="Shtratnikova V."/>
            <person name="Makarenko M."/>
            <person name="Klepikova A."/>
            <person name="Omelchenko D."/>
            <person name="Novikova G."/>
            <person name="Obukhova E."/>
            <person name="Bogdanov V."/>
            <person name="Penin A."/>
            <person name="Logacheva M."/>
        </authorList>
    </citation>
    <scope>NUCLEOTIDE SEQUENCE</scope>
    <source>
        <strain evidence="7">Hsosn_3</strain>
        <tissue evidence="7">Leaf</tissue>
    </source>
</reference>
<feature type="coiled-coil region" evidence="5">
    <location>
        <begin position="7"/>
        <end position="83"/>
    </location>
</feature>
<dbReference type="PANTHER" id="PTHR31908">
    <property type="entry name" value="PROTEIN CROWDED NUCLEI 4"/>
    <property type="match status" value="1"/>
</dbReference>
<keyword evidence="2" id="KW-0539">Nucleus</keyword>
<evidence type="ECO:0000313" key="7">
    <source>
        <dbReference type="EMBL" id="KAK1351672.1"/>
    </source>
</evidence>
<evidence type="ECO:0000256" key="5">
    <source>
        <dbReference type="SAM" id="Coils"/>
    </source>
</evidence>
<evidence type="ECO:0000256" key="2">
    <source>
        <dbReference type="ARBA" id="ARBA00023242"/>
    </source>
</evidence>
<dbReference type="Proteomes" id="UP001237642">
    <property type="component" value="Unassembled WGS sequence"/>
</dbReference>
<dbReference type="InterPro" id="IPR013632">
    <property type="entry name" value="Rad51_C"/>
</dbReference>
<keyword evidence="1 5" id="KW-0175">Coiled coil</keyword>
<dbReference type="Gene3D" id="3.40.50.300">
    <property type="entry name" value="P-loop containing nucleotide triphosphate hydrolases"/>
    <property type="match status" value="1"/>
</dbReference>
<comment type="subcellular location">
    <subcellularLocation>
        <location evidence="3">Nucleus lamina</location>
    </subcellularLocation>
</comment>
<name>A0AAD8GNP5_9APIA</name>
<dbReference type="InterPro" id="IPR040418">
    <property type="entry name" value="CRWN"/>
</dbReference>
<accession>A0AAD8GNP5</accession>
<feature type="domain" description="Rad51-like C-terminal" evidence="6">
    <location>
        <begin position="307"/>
        <end position="351"/>
    </location>
</feature>
<dbReference type="PANTHER" id="PTHR31908:SF2">
    <property type="entry name" value="PROTEIN CROWDED NUCLEI 4"/>
    <property type="match status" value="1"/>
</dbReference>
<keyword evidence="8" id="KW-1185">Reference proteome</keyword>
<gene>
    <name evidence="7" type="ORF">POM88_054131</name>
</gene>
<comment type="similarity">
    <text evidence="4">Belongs to the CRWN family.</text>
</comment>
<dbReference type="GO" id="GO:0005652">
    <property type="term" value="C:nuclear lamina"/>
    <property type="evidence" value="ECO:0007669"/>
    <property type="project" value="UniProtKB-SubCell"/>
</dbReference>
<evidence type="ECO:0000256" key="3">
    <source>
        <dbReference type="ARBA" id="ARBA00024186"/>
    </source>
</evidence>
<evidence type="ECO:0000256" key="4">
    <source>
        <dbReference type="ARBA" id="ARBA00024208"/>
    </source>
</evidence>
<dbReference type="AlphaFoldDB" id="A0AAD8GNP5"/>
<dbReference type="GO" id="GO:0006997">
    <property type="term" value="P:nucleus organization"/>
    <property type="evidence" value="ECO:0007669"/>
    <property type="project" value="InterPro"/>
</dbReference>
<dbReference type="Pfam" id="PF08423">
    <property type="entry name" value="Rad51"/>
    <property type="match status" value="1"/>
</dbReference>
<dbReference type="InterPro" id="IPR027417">
    <property type="entry name" value="P-loop_NTPase"/>
</dbReference>
<proteinExistence type="inferred from homology"/>
<evidence type="ECO:0000256" key="1">
    <source>
        <dbReference type="ARBA" id="ARBA00023054"/>
    </source>
</evidence>
<dbReference type="EMBL" id="JAUIZM010000028">
    <property type="protein sequence ID" value="KAK1351672.1"/>
    <property type="molecule type" value="Genomic_DNA"/>
</dbReference>
<comment type="caution">
    <text evidence="7">The sequence shown here is derived from an EMBL/GenBank/DDBJ whole genome shotgun (WGS) entry which is preliminary data.</text>
</comment>
<reference evidence="7" key="2">
    <citation type="submission" date="2023-05" db="EMBL/GenBank/DDBJ databases">
        <authorList>
            <person name="Schelkunov M.I."/>
        </authorList>
    </citation>
    <scope>NUCLEOTIDE SEQUENCE</scope>
    <source>
        <strain evidence="7">Hsosn_3</strain>
        <tissue evidence="7">Leaf</tissue>
    </source>
</reference>
<evidence type="ECO:0000259" key="6">
    <source>
        <dbReference type="Pfam" id="PF08423"/>
    </source>
</evidence>